<dbReference type="PANTHER" id="PTHR11088">
    <property type="entry name" value="TRNA DIMETHYLALLYLTRANSFERASE"/>
    <property type="match status" value="1"/>
</dbReference>
<evidence type="ECO:0000256" key="7">
    <source>
        <dbReference type="ARBA" id="ARBA00022840"/>
    </source>
</evidence>
<gene>
    <name evidence="10" type="primary">miaA</name>
    <name evidence="14" type="ORF">A2Z21_05405</name>
</gene>
<evidence type="ECO:0000256" key="6">
    <source>
        <dbReference type="ARBA" id="ARBA00022741"/>
    </source>
</evidence>
<feature type="binding site" evidence="10">
    <location>
        <begin position="12"/>
        <end position="19"/>
    </location>
    <ligand>
        <name>ATP</name>
        <dbReference type="ChEBI" id="CHEBI:30616"/>
    </ligand>
</feature>
<comment type="caution">
    <text evidence="14">The sequence shown here is derived from an EMBL/GenBank/DDBJ whole genome shotgun (WGS) entry which is preliminary data.</text>
</comment>
<dbReference type="InterPro" id="IPR039657">
    <property type="entry name" value="Dimethylallyltransferase"/>
</dbReference>
<keyword evidence="7 10" id="KW-0067">ATP-binding</keyword>
<dbReference type="EC" id="2.5.1.75" evidence="10"/>
<dbReference type="NCBIfam" id="TIGR00174">
    <property type="entry name" value="miaA"/>
    <property type="match status" value="1"/>
</dbReference>
<evidence type="ECO:0000256" key="11">
    <source>
        <dbReference type="RuleBase" id="RU003783"/>
    </source>
</evidence>
<name>A0A1F5V2R5_FRAXR</name>
<accession>A0A1F5V2R5</accession>
<keyword evidence="5 10" id="KW-0819">tRNA processing</keyword>
<evidence type="ECO:0000256" key="9">
    <source>
        <dbReference type="ARBA" id="ARBA00049563"/>
    </source>
</evidence>
<evidence type="ECO:0000256" key="8">
    <source>
        <dbReference type="ARBA" id="ARBA00022842"/>
    </source>
</evidence>
<dbReference type="FunFam" id="1.10.20.140:FF:000001">
    <property type="entry name" value="tRNA dimethylallyltransferase"/>
    <property type="match status" value="1"/>
</dbReference>
<evidence type="ECO:0000256" key="10">
    <source>
        <dbReference type="HAMAP-Rule" id="MF_00185"/>
    </source>
</evidence>
<protein>
    <recommendedName>
        <fullName evidence="10">tRNA dimethylallyltransferase</fullName>
        <ecNumber evidence="10">2.5.1.75</ecNumber>
    </recommendedName>
    <alternativeName>
        <fullName evidence="10">Dimethylallyl diphosphate:tRNA dimethylallyltransferase</fullName>
        <shortName evidence="10">DMAPP:tRNA dimethylallyltransferase</shortName>
        <shortName evidence="10">DMATase</shortName>
    </alternativeName>
    <alternativeName>
        <fullName evidence="10">Isopentenyl-diphosphate:tRNA isopentenyltransferase</fullName>
        <shortName evidence="10">IPP transferase</shortName>
        <shortName evidence="10">IPPT</shortName>
        <shortName evidence="10">IPTase</shortName>
    </alternativeName>
</protein>
<evidence type="ECO:0000256" key="13">
    <source>
        <dbReference type="RuleBase" id="RU003785"/>
    </source>
</evidence>
<evidence type="ECO:0000256" key="3">
    <source>
        <dbReference type="ARBA" id="ARBA00005842"/>
    </source>
</evidence>
<reference evidence="14 15" key="1">
    <citation type="journal article" date="2016" name="Nat. Commun.">
        <title>Thousands of microbial genomes shed light on interconnected biogeochemical processes in an aquifer system.</title>
        <authorList>
            <person name="Anantharaman K."/>
            <person name="Brown C.T."/>
            <person name="Hug L.A."/>
            <person name="Sharon I."/>
            <person name="Castelle C.J."/>
            <person name="Probst A.J."/>
            <person name="Thomas B.C."/>
            <person name="Singh A."/>
            <person name="Wilkins M.J."/>
            <person name="Karaoz U."/>
            <person name="Brodie E.L."/>
            <person name="Williams K.H."/>
            <person name="Hubbard S.S."/>
            <person name="Banfield J.F."/>
        </authorList>
    </citation>
    <scope>NUCLEOTIDE SEQUENCE [LARGE SCALE GENOMIC DNA]</scope>
    <source>
        <strain evidence="15">RBG_16_55_9</strain>
    </source>
</reference>
<evidence type="ECO:0000313" key="14">
    <source>
        <dbReference type="EMBL" id="OGF57686.1"/>
    </source>
</evidence>
<dbReference type="PANTHER" id="PTHR11088:SF60">
    <property type="entry name" value="TRNA DIMETHYLALLYLTRANSFERASE"/>
    <property type="match status" value="1"/>
</dbReference>
<keyword evidence="4 10" id="KW-0808">Transferase</keyword>
<dbReference type="Gene3D" id="1.10.20.140">
    <property type="match status" value="1"/>
</dbReference>
<evidence type="ECO:0000256" key="2">
    <source>
        <dbReference type="ARBA" id="ARBA00003213"/>
    </source>
</evidence>
<evidence type="ECO:0000256" key="5">
    <source>
        <dbReference type="ARBA" id="ARBA00022694"/>
    </source>
</evidence>
<dbReference type="InterPro" id="IPR018022">
    <property type="entry name" value="IPT"/>
</dbReference>
<dbReference type="Gene3D" id="3.40.50.300">
    <property type="entry name" value="P-loop containing nucleotide triphosphate hydrolases"/>
    <property type="match status" value="1"/>
</dbReference>
<dbReference type="GO" id="GO:0006400">
    <property type="term" value="P:tRNA modification"/>
    <property type="evidence" value="ECO:0007669"/>
    <property type="project" value="TreeGrafter"/>
</dbReference>
<comment type="similarity">
    <text evidence="3 10 13">Belongs to the IPP transferase family.</text>
</comment>
<comment type="subunit">
    <text evidence="10">Monomer.</text>
</comment>
<feature type="site" description="Interaction with substrate tRNA" evidence="10">
    <location>
        <position position="104"/>
    </location>
</feature>
<organism evidence="14 15">
    <name type="scientific">Fraserbacteria sp. (strain RBG_16_55_9)</name>
    <dbReference type="NCBI Taxonomy" id="1817864"/>
    <lineage>
        <taxon>Bacteria</taxon>
        <taxon>Candidatus Fraseribacteriota</taxon>
    </lineage>
</organism>
<evidence type="ECO:0000256" key="4">
    <source>
        <dbReference type="ARBA" id="ARBA00022679"/>
    </source>
</evidence>
<feature type="region of interest" description="Interaction with substrate tRNA" evidence="10">
    <location>
        <begin position="158"/>
        <end position="162"/>
    </location>
</feature>
<dbReference type="Proteomes" id="UP000179157">
    <property type="component" value="Unassembled WGS sequence"/>
</dbReference>
<dbReference type="GO" id="GO:0052381">
    <property type="term" value="F:tRNA dimethylallyltransferase activity"/>
    <property type="evidence" value="ECO:0007669"/>
    <property type="project" value="UniProtKB-UniRule"/>
</dbReference>
<dbReference type="AlphaFoldDB" id="A0A1F5V2R5"/>
<feature type="binding site" evidence="10">
    <location>
        <begin position="14"/>
        <end position="19"/>
    </location>
    <ligand>
        <name>substrate</name>
    </ligand>
</feature>
<dbReference type="EMBL" id="MFGX01000006">
    <property type="protein sequence ID" value="OGF57686.1"/>
    <property type="molecule type" value="Genomic_DNA"/>
</dbReference>
<evidence type="ECO:0000256" key="1">
    <source>
        <dbReference type="ARBA" id="ARBA00001946"/>
    </source>
</evidence>
<evidence type="ECO:0000256" key="12">
    <source>
        <dbReference type="RuleBase" id="RU003784"/>
    </source>
</evidence>
<keyword evidence="8 10" id="KW-0460">Magnesium</keyword>
<feature type="site" description="Interaction with substrate tRNA" evidence="10">
    <location>
        <position position="126"/>
    </location>
</feature>
<dbReference type="STRING" id="1817864.A2Z21_05405"/>
<dbReference type="HAMAP" id="MF_00185">
    <property type="entry name" value="IPP_trans"/>
    <property type="match status" value="1"/>
</dbReference>
<comment type="function">
    <text evidence="2 10 12">Catalyzes the transfer of a dimethylallyl group onto the adenine at position 37 in tRNAs that read codons beginning with uridine, leading to the formation of N6-(dimethylallyl)adenosine (i(6)A).</text>
</comment>
<evidence type="ECO:0000313" key="15">
    <source>
        <dbReference type="Proteomes" id="UP000179157"/>
    </source>
</evidence>
<comment type="cofactor">
    <cofactor evidence="1 10">
        <name>Mg(2+)</name>
        <dbReference type="ChEBI" id="CHEBI:18420"/>
    </cofactor>
</comment>
<dbReference type="InterPro" id="IPR027417">
    <property type="entry name" value="P-loop_NTPase"/>
</dbReference>
<comment type="caution">
    <text evidence="10">Lacks conserved residue(s) required for the propagation of feature annotation.</text>
</comment>
<sequence>MRSDDPIPLILGPTGVGKSRVAYELALRLKGAEILSADARSIYRGMDIGTDKPPPEWHAHAPHHLIDTKDPHELYNVMGFRRDAMHILEEIRHRGGRAIVVGGSTLYVEALVGKLFEGPAADPELRRRLRDSPLEELYEKLQRVDPQAAKRIHPHDPQRIVRALEVYELTGRPITELQHAASLKTPYAFLKIGLRCERTLLHKRIDQRVDEMITRGLLEEARDLQDRVPAGSQAYKSNGYREMFEHLEGKIPTVEEAIALIKKRTRDHARRQMVYFKRDPETHWIDTTEKVTEQIVCEVLSLIEC</sequence>
<dbReference type="Pfam" id="PF01715">
    <property type="entry name" value="IPPT"/>
    <property type="match status" value="1"/>
</dbReference>
<proteinExistence type="inferred from homology"/>
<dbReference type="GO" id="GO:0005524">
    <property type="term" value="F:ATP binding"/>
    <property type="evidence" value="ECO:0007669"/>
    <property type="project" value="UniProtKB-UniRule"/>
</dbReference>
<keyword evidence="6 10" id="KW-0547">Nucleotide-binding</keyword>
<comment type="catalytic activity">
    <reaction evidence="9 10 11">
        <text>adenosine(37) in tRNA + dimethylallyl diphosphate = N(6)-dimethylallyladenosine(37) in tRNA + diphosphate</text>
        <dbReference type="Rhea" id="RHEA:26482"/>
        <dbReference type="Rhea" id="RHEA-COMP:10162"/>
        <dbReference type="Rhea" id="RHEA-COMP:10375"/>
        <dbReference type="ChEBI" id="CHEBI:33019"/>
        <dbReference type="ChEBI" id="CHEBI:57623"/>
        <dbReference type="ChEBI" id="CHEBI:74411"/>
        <dbReference type="ChEBI" id="CHEBI:74415"/>
        <dbReference type="EC" id="2.5.1.75"/>
    </reaction>
</comment>
<dbReference type="SUPFAM" id="SSF52540">
    <property type="entry name" value="P-loop containing nucleoside triphosphate hydrolases"/>
    <property type="match status" value="2"/>
</dbReference>